<dbReference type="Gene3D" id="1.25.40.10">
    <property type="entry name" value="Tetratricopeptide repeat domain"/>
    <property type="match status" value="1"/>
</dbReference>
<comment type="caution">
    <text evidence="4">The sequence shown here is derived from an EMBL/GenBank/DDBJ whole genome shotgun (WGS) entry which is preliminary data.</text>
</comment>
<dbReference type="PANTHER" id="PTHR24074">
    <property type="entry name" value="CO-CHAPERONE PROTEIN DJLA"/>
    <property type="match status" value="1"/>
</dbReference>
<feature type="domain" description="J" evidence="3">
    <location>
        <begin position="3"/>
        <end position="70"/>
    </location>
</feature>
<evidence type="ECO:0000256" key="1">
    <source>
        <dbReference type="ARBA" id="ARBA00022705"/>
    </source>
</evidence>
<feature type="repeat" description="TPR" evidence="2">
    <location>
        <begin position="116"/>
        <end position="149"/>
    </location>
</feature>
<dbReference type="PRINTS" id="PR00625">
    <property type="entry name" value="JDOMAIN"/>
</dbReference>
<dbReference type="InterPro" id="IPR036869">
    <property type="entry name" value="J_dom_sf"/>
</dbReference>
<protein>
    <submittedName>
        <fullName evidence="4">Molecular chaperone DnaJ</fullName>
    </submittedName>
</protein>
<dbReference type="AlphaFoldDB" id="A0A919VHT1"/>
<keyword evidence="1" id="KW-0235">DNA replication</keyword>
<dbReference type="CDD" id="cd06257">
    <property type="entry name" value="DnaJ"/>
    <property type="match status" value="1"/>
</dbReference>
<dbReference type="GO" id="GO:0006260">
    <property type="term" value="P:DNA replication"/>
    <property type="evidence" value="ECO:0007669"/>
    <property type="project" value="UniProtKB-KW"/>
</dbReference>
<dbReference type="InterPro" id="IPR050817">
    <property type="entry name" value="DjlA_DnaK_co-chaperone"/>
</dbReference>
<dbReference type="PROSITE" id="PS50005">
    <property type="entry name" value="TPR"/>
    <property type="match status" value="1"/>
</dbReference>
<dbReference type="InterPro" id="IPR019734">
    <property type="entry name" value="TPR_rpt"/>
</dbReference>
<reference evidence="4" key="1">
    <citation type="submission" date="2021-03" db="EMBL/GenBank/DDBJ databases">
        <title>Taxonomic study of Clostridium polyendosporum from meadow-gley soil under rice.</title>
        <authorList>
            <person name="Kobayashi H."/>
            <person name="Tanizawa Y."/>
            <person name="Yagura M."/>
        </authorList>
    </citation>
    <scope>NUCLEOTIDE SEQUENCE</scope>
    <source>
        <strain evidence="4">JCM 30710</strain>
    </source>
</reference>
<keyword evidence="2" id="KW-0802">TPR repeat</keyword>
<sequence length="204" mass="23622">MGNPYETLGLKEGATQEEIKKAYRELAKKYHPDQYGNNPLRDLAENKMREINEAYDYLMKKVQNSYNSSNNSTHGTNSNYSHGSGSFSYTDIRRDISVGRYGDAEQKLNSMKMRDAEWNYLYGVIQMQKGFYDSAYTYIQTACSLDPNNLEYRQTLNMINNNNKSYKNTYYKTTRNDDMCDFCIKLWCIDSCCECMGGDLIGCC</sequence>
<dbReference type="EMBL" id="BOPZ01000052">
    <property type="protein sequence ID" value="GIM30690.1"/>
    <property type="molecule type" value="Genomic_DNA"/>
</dbReference>
<gene>
    <name evidence="4" type="ORF">CPJCM30710_33560</name>
</gene>
<proteinExistence type="predicted"/>
<evidence type="ECO:0000313" key="5">
    <source>
        <dbReference type="Proteomes" id="UP000679179"/>
    </source>
</evidence>
<dbReference type="PROSITE" id="PS50076">
    <property type="entry name" value="DNAJ_2"/>
    <property type="match status" value="1"/>
</dbReference>
<dbReference type="Pfam" id="PF00226">
    <property type="entry name" value="DnaJ"/>
    <property type="match status" value="1"/>
</dbReference>
<dbReference type="Gene3D" id="1.10.287.110">
    <property type="entry name" value="DnaJ domain"/>
    <property type="match status" value="1"/>
</dbReference>
<evidence type="ECO:0000259" key="3">
    <source>
        <dbReference type="PROSITE" id="PS50076"/>
    </source>
</evidence>
<dbReference type="InterPro" id="IPR001623">
    <property type="entry name" value="DnaJ_domain"/>
</dbReference>
<dbReference type="InterPro" id="IPR011990">
    <property type="entry name" value="TPR-like_helical_dom_sf"/>
</dbReference>
<evidence type="ECO:0000256" key="2">
    <source>
        <dbReference type="PROSITE-ProRule" id="PRU00339"/>
    </source>
</evidence>
<dbReference type="SUPFAM" id="SSF48452">
    <property type="entry name" value="TPR-like"/>
    <property type="match status" value="1"/>
</dbReference>
<organism evidence="4 5">
    <name type="scientific">Clostridium polyendosporum</name>
    <dbReference type="NCBI Taxonomy" id="69208"/>
    <lineage>
        <taxon>Bacteria</taxon>
        <taxon>Bacillati</taxon>
        <taxon>Bacillota</taxon>
        <taxon>Clostridia</taxon>
        <taxon>Eubacteriales</taxon>
        <taxon>Clostridiaceae</taxon>
        <taxon>Clostridium</taxon>
    </lineage>
</organism>
<evidence type="ECO:0000313" key="4">
    <source>
        <dbReference type="EMBL" id="GIM30690.1"/>
    </source>
</evidence>
<dbReference type="SMART" id="SM00271">
    <property type="entry name" value="DnaJ"/>
    <property type="match status" value="1"/>
</dbReference>
<dbReference type="SUPFAM" id="SSF46565">
    <property type="entry name" value="Chaperone J-domain"/>
    <property type="match status" value="1"/>
</dbReference>
<dbReference type="RefSeq" id="WP_281414006.1">
    <property type="nucleotide sequence ID" value="NZ_BOPZ01000052.1"/>
</dbReference>
<accession>A0A919VHT1</accession>
<dbReference type="Proteomes" id="UP000679179">
    <property type="component" value="Unassembled WGS sequence"/>
</dbReference>
<keyword evidence="5" id="KW-1185">Reference proteome</keyword>
<name>A0A919VHT1_9CLOT</name>